<evidence type="ECO:0000256" key="1">
    <source>
        <dbReference type="SAM" id="SignalP"/>
    </source>
</evidence>
<reference evidence="2 3" key="1">
    <citation type="journal article" date="2018" name="Evol. Lett.">
        <title>Horizontal gene cluster transfer increased hallucinogenic mushroom diversity.</title>
        <authorList>
            <person name="Reynolds H.T."/>
            <person name="Vijayakumar V."/>
            <person name="Gluck-Thaler E."/>
            <person name="Korotkin H.B."/>
            <person name="Matheny P.B."/>
            <person name="Slot J.C."/>
        </authorList>
    </citation>
    <scope>NUCLEOTIDE SEQUENCE [LARGE SCALE GENOMIC DNA]</scope>
    <source>
        <strain evidence="2 3">2629</strain>
    </source>
</reference>
<comment type="caution">
    <text evidence="2">The sequence shown here is derived from an EMBL/GenBank/DDBJ whole genome shotgun (WGS) entry which is preliminary data.</text>
</comment>
<feature type="signal peptide" evidence="1">
    <location>
        <begin position="1"/>
        <end position="22"/>
    </location>
</feature>
<protein>
    <submittedName>
        <fullName evidence="2">Uncharacterized protein</fullName>
    </submittedName>
</protein>
<keyword evidence="3" id="KW-1185">Reference proteome</keyword>
<name>A0A409W6D4_9AGAR</name>
<dbReference type="Proteomes" id="UP000284842">
    <property type="component" value="Unassembled WGS sequence"/>
</dbReference>
<dbReference type="EMBL" id="NHTK01005778">
    <property type="protein sequence ID" value="PPQ74077.1"/>
    <property type="molecule type" value="Genomic_DNA"/>
</dbReference>
<keyword evidence="1" id="KW-0732">Signal</keyword>
<accession>A0A409W6D4</accession>
<organism evidence="2 3">
    <name type="scientific">Panaeolus cyanescens</name>
    <dbReference type="NCBI Taxonomy" id="181874"/>
    <lineage>
        <taxon>Eukaryota</taxon>
        <taxon>Fungi</taxon>
        <taxon>Dikarya</taxon>
        <taxon>Basidiomycota</taxon>
        <taxon>Agaricomycotina</taxon>
        <taxon>Agaricomycetes</taxon>
        <taxon>Agaricomycetidae</taxon>
        <taxon>Agaricales</taxon>
        <taxon>Agaricineae</taxon>
        <taxon>Galeropsidaceae</taxon>
        <taxon>Panaeolus</taxon>
    </lineage>
</organism>
<gene>
    <name evidence="2" type="ORF">CVT24_012947</name>
</gene>
<dbReference type="InParanoid" id="A0A409W6D4"/>
<evidence type="ECO:0000313" key="2">
    <source>
        <dbReference type="EMBL" id="PPQ74077.1"/>
    </source>
</evidence>
<feature type="chain" id="PRO_5019406500" evidence="1">
    <location>
        <begin position="23"/>
        <end position="146"/>
    </location>
</feature>
<sequence length="146" mass="15434">MKTTTLSTLLLLATAAPIPTLANWDIVQDSTTTITCSGASGCTCTGATTALTDGDHLTDICTRIFTDPCKAYNIGTLSWSPSTRTPCSVYYKPRSVDECKQAYNTGFNQWHTGSDDCAGASSVYMLGFVKALNGVIGSGGTCLLRR</sequence>
<dbReference type="AlphaFoldDB" id="A0A409W6D4"/>
<evidence type="ECO:0000313" key="3">
    <source>
        <dbReference type="Proteomes" id="UP000284842"/>
    </source>
</evidence>
<proteinExistence type="predicted"/>